<feature type="region of interest" description="Disordered" evidence="5">
    <location>
        <begin position="57"/>
        <end position="125"/>
    </location>
</feature>
<feature type="transmembrane region" description="Helical" evidence="6">
    <location>
        <begin position="262"/>
        <end position="283"/>
    </location>
</feature>
<evidence type="ECO:0000256" key="6">
    <source>
        <dbReference type="SAM" id="Phobius"/>
    </source>
</evidence>
<name>A0AAN8GHL6_9TELE</name>
<comment type="subcellular location">
    <subcellularLocation>
        <location evidence="1">Membrane</location>
        <topology evidence="1">Multi-pass membrane protein</topology>
    </subcellularLocation>
</comment>
<dbReference type="PANTHER" id="PTHR21041:SF17">
    <property type="entry name" value="E3 UBIQUITIN-PROTEIN LIGASE DCST1"/>
    <property type="match status" value="1"/>
</dbReference>
<evidence type="ECO:0000256" key="3">
    <source>
        <dbReference type="ARBA" id="ARBA00022989"/>
    </source>
</evidence>
<evidence type="ECO:0000313" key="8">
    <source>
        <dbReference type="EMBL" id="KAK5879486.1"/>
    </source>
</evidence>
<accession>A0AAN8GHL6</accession>
<dbReference type="InterPro" id="IPR051856">
    <property type="entry name" value="CSR-E3_Ligase_Protein"/>
</dbReference>
<keyword evidence="9" id="KW-1185">Reference proteome</keyword>
<evidence type="ECO:0000256" key="2">
    <source>
        <dbReference type="ARBA" id="ARBA00022692"/>
    </source>
</evidence>
<organism evidence="8 9">
    <name type="scientific">Champsocephalus esox</name>
    <name type="common">pike icefish</name>
    <dbReference type="NCBI Taxonomy" id="159716"/>
    <lineage>
        <taxon>Eukaryota</taxon>
        <taxon>Metazoa</taxon>
        <taxon>Chordata</taxon>
        <taxon>Craniata</taxon>
        <taxon>Vertebrata</taxon>
        <taxon>Euteleostomi</taxon>
        <taxon>Actinopterygii</taxon>
        <taxon>Neopterygii</taxon>
        <taxon>Teleostei</taxon>
        <taxon>Neoteleostei</taxon>
        <taxon>Acanthomorphata</taxon>
        <taxon>Eupercaria</taxon>
        <taxon>Perciformes</taxon>
        <taxon>Notothenioidei</taxon>
        <taxon>Channichthyidae</taxon>
        <taxon>Champsocephalus</taxon>
    </lineage>
</organism>
<dbReference type="PANTHER" id="PTHR21041">
    <property type="entry name" value="DENDRITIC CELL-SPECIFIC TRANSMEMBRANE PROTEIN"/>
    <property type="match status" value="1"/>
</dbReference>
<evidence type="ECO:0000256" key="5">
    <source>
        <dbReference type="SAM" id="MobiDB-lite"/>
    </source>
</evidence>
<dbReference type="InterPro" id="IPR012858">
    <property type="entry name" value="DC_STAMP-like"/>
</dbReference>
<dbReference type="EMBL" id="JAULUE010002064">
    <property type="protein sequence ID" value="KAK5879486.1"/>
    <property type="molecule type" value="Genomic_DNA"/>
</dbReference>
<dbReference type="Proteomes" id="UP001335648">
    <property type="component" value="Unassembled WGS sequence"/>
</dbReference>
<evidence type="ECO:0000256" key="4">
    <source>
        <dbReference type="ARBA" id="ARBA00023136"/>
    </source>
</evidence>
<keyword evidence="2 6" id="KW-0812">Transmembrane</keyword>
<comment type="caution">
    <text evidence="8">The sequence shown here is derived from an EMBL/GenBank/DDBJ whole genome shotgun (WGS) entry which is preliminary data.</text>
</comment>
<sequence>MTTRSWRETLSPYITTSQQLMDEKEEFQSEVRSVSRTFQQVRDQVVGQYGYHGFNRKYSAGTGSSTQDNRKYSAGTGSSTQDNRKYKAGTGSSTQDNRKYSAGTGSSTQDNRKYKAGTGSSTQEQFSSRTMMQCDNVVEGGVQRCSDWFSLRWAECMEVVSVPVINHVLCVFMKLHFLCDVFRVMTPWCRDQIPVEGNFGQLFDRLNRSVDLLSREFSAKLVLQEVQQQEVLEGVLMEEEFTEAVRGSFWKLRRNVEQLHSILKLLLSFTFISIFTQAFGYLLQYRTDVRFDNLYVTTYFRLLDARRRRAGKRCVLPLMRAEKKKLIEPCSLRIHQQEQQHLVTSHH</sequence>
<evidence type="ECO:0000256" key="1">
    <source>
        <dbReference type="ARBA" id="ARBA00004141"/>
    </source>
</evidence>
<reference evidence="8 9" key="1">
    <citation type="journal article" date="2023" name="Mol. Biol. Evol.">
        <title>Genomics of Secondarily Temperate Adaptation in the Only Non-Antarctic Icefish.</title>
        <authorList>
            <person name="Rivera-Colon A.G."/>
            <person name="Rayamajhi N."/>
            <person name="Minhas B.F."/>
            <person name="Madrigal G."/>
            <person name="Bilyk K.T."/>
            <person name="Yoon V."/>
            <person name="Hune M."/>
            <person name="Gregory S."/>
            <person name="Cheng C.H.C."/>
            <person name="Catchen J.M."/>
        </authorList>
    </citation>
    <scope>NUCLEOTIDE SEQUENCE [LARGE SCALE GENOMIC DNA]</scope>
    <source>
        <strain evidence="8">JC2023a</strain>
    </source>
</reference>
<dbReference type="AlphaFoldDB" id="A0AAN8GHL6"/>
<keyword evidence="4 6" id="KW-0472">Membrane</keyword>
<proteinExistence type="predicted"/>
<evidence type="ECO:0000259" key="7">
    <source>
        <dbReference type="Pfam" id="PF07782"/>
    </source>
</evidence>
<keyword evidence="3 6" id="KW-1133">Transmembrane helix</keyword>
<evidence type="ECO:0000313" key="9">
    <source>
        <dbReference type="Proteomes" id="UP001335648"/>
    </source>
</evidence>
<dbReference type="GO" id="GO:0016020">
    <property type="term" value="C:membrane"/>
    <property type="evidence" value="ECO:0007669"/>
    <property type="project" value="UniProtKB-SubCell"/>
</dbReference>
<protein>
    <recommendedName>
        <fullName evidence="7">Dendritic cell-specific transmembrane protein-like domain-containing protein</fullName>
    </recommendedName>
</protein>
<feature type="domain" description="Dendritic cell-specific transmembrane protein-like" evidence="7">
    <location>
        <begin position="291"/>
        <end position="344"/>
    </location>
</feature>
<gene>
    <name evidence="8" type="ORF">CesoFtcFv8_022597</name>
</gene>
<dbReference type="Pfam" id="PF07782">
    <property type="entry name" value="DC_STAMP"/>
    <property type="match status" value="1"/>
</dbReference>